<organism evidence="1">
    <name type="scientific">Mammaliicoccus phage MSShimriz1</name>
    <dbReference type="NCBI Taxonomy" id="3230127"/>
    <lineage>
        <taxon>Viruses</taxon>
    </lineage>
</organism>
<dbReference type="EMBL" id="PP931174">
    <property type="protein sequence ID" value="XCH45163.1"/>
    <property type="molecule type" value="Genomic_DNA"/>
</dbReference>
<protein>
    <submittedName>
        <fullName evidence="1">Uncharacterized protein</fullName>
    </submittedName>
</protein>
<reference evidence="1" key="1">
    <citation type="submission" date="2024-06" db="EMBL/GenBank/DDBJ databases">
        <authorList>
            <person name="Ashkenazi R."/>
            <person name="Lipszyc R.R."/>
            <person name="Braunstein R."/>
            <person name="Yerushalmy O."/>
            <person name="Alkalay-Oren S."/>
            <person name="Coppenhagn-Glazer S."/>
            <person name="Hazan R."/>
        </authorList>
    </citation>
    <scope>NUCLEOTIDE SEQUENCE</scope>
</reference>
<accession>A0AAU8GTG3</accession>
<sequence length="48" mass="5688">MYCSYPRKVMSLITKINITSNARGLFILPDKLMYCTWSGRIVYLYYVT</sequence>
<proteinExistence type="predicted"/>
<evidence type="ECO:0000313" key="1">
    <source>
        <dbReference type="EMBL" id="XCH45163.1"/>
    </source>
</evidence>
<name>A0AAU8GTG3_9VIRU</name>